<dbReference type="RefSeq" id="WP_121364805.1">
    <property type="nucleotide sequence ID" value="NZ_RBXA01000001.1"/>
</dbReference>
<dbReference type="OrthoDB" id="8764943at2"/>
<proteinExistence type="predicted"/>
<dbReference type="GO" id="GO:0009279">
    <property type="term" value="C:cell outer membrane"/>
    <property type="evidence" value="ECO:0007669"/>
    <property type="project" value="UniProtKB-SubCell"/>
</dbReference>
<sequence>MKKANLLIFLLLPLFCLAQESFKLKGKITNETIPLEWADVSISNSEGKIIDGSTSKQDGSFEINLKIGSYKIGITLLEFTDYEKEFTIENDTDLGTIILKESATNLNEVIIQSKKKTIEQKTDRLVYNLENNFTTVGGDALSAINKAPGVVVQNNTINILGKGTSRVMIDGRMIELVGEELNNFLKSISASDIKNIEIISNPPAKYDAEGTGGLINIIMKKGVRDSWKNTTTVSYDQNKYSIYTLRDNFFYNKNKFRFSTSINAKTGYLNATDDLKMYFPDGLSHMKSVTKVKTENLSSKLALDYDLSERTTIGFQYLNDRNNPDFNSDIRIEDYNTQNELDNVTLNNSFTDKGSKNQTYNAHLITKLDSLKRKLSFDLDYFNYSSKFDRNFVANNFTSEMTFVDINQSGRNISNQDIDNWSFKADMEHPLQALNLSYGAKMSFTNSVSDVLYFNTITGTPELDSNQSNRFKYTENNQAVYVNADKKLNEKWNFQMGLRLENTQTNGFSETLNQQTENNYLKVFPTFYASYKKNENNTFSLNYGKRINRPRFDLLNPFRIYINSNSYSEGNPFLRPSFSDNIELAHSYKEILRTSVFVNLITNGYGVLFTSNPETNTQIVTRENYFKNLNYGIGESYSASFADWWSSENSLYLLGAKTEFIKDINATPSNSLQIDFSTNNTFLLSKMTNLQIDFTYTTPFKSGLYEVGYASSFDIGFKQDLFNKTMQIAFLANDIFNTSYLKDFTSVINGVKQVYDQKESNRFVRLSVIYNFGNKKINVQQRDFGNKEENKRTVGN</sequence>
<accession>A0A495S7Z2</accession>
<comment type="subcellular location">
    <subcellularLocation>
        <location evidence="1">Cell outer membrane</location>
    </subcellularLocation>
</comment>
<keyword evidence="2" id="KW-0472">Membrane</keyword>
<dbReference type="InterPro" id="IPR008969">
    <property type="entry name" value="CarboxyPept-like_regulatory"/>
</dbReference>
<keyword evidence="6" id="KW-0675">Receptor</keyword>
<dbReference type="Proteomes" id="UP000280091">
    <property type="component" value="Unassembled WGS sequence"/>
</dbReference>
<keyword evidence="3" id="KW-0998">Cell outer membrane</keyword>
<evidence type="ECO:0000256" key="4">
    <source>
        <dbReference type="SAM" id="SignalP"/>
    </source>
</evidence>
<protein>
    <submittedName>
        <fullName evidence="6">Outer membrane receptor protein involved in Fe transport</fullName>
    </submittedName>
</protein>
<dbReference type="Pfam" id="PF13715">
    <property type="entry name" value="CarbopepD_reg_2"/>
    <property type="match status" value="1"/>
</dbReference>
<feature type="signal peptide" evidence="4">
    <location>
        <begin position="1"/>
        <end position="18"/>
    </location>
</feature>
<dbReference type="Pfam" id="PF14905">
    <property type="entry name" value="OMP_b-brl_3"/>
    <property type="match status" value="1"/>
</dbReference>
<evidence type="ECO:0000256" key="3">
    <source>
        <dbReference type="ARBA" id="ARBA00023237"/>
    </source>
</evidence>
<feature type="chain" id="PRO_5019809671" evidence="4">
    <location>
        <begin position="19"/>
        <end position="796"/>
    </location>
</feature>
<comment type="caution">
    <text evidence="6">The sequence shown here is derived from an EMBL/GenBank/DDBJ whole genome shotgun (WGS) entry which is preliminary data.</text>
</comment>
<keyword evidence="4" id="KW-0732">Signal</keyword>
<dbReference type="InterPro" id="IPR037066">
    <property type="entry name" value="Plug_dom_sf"/>
</dbReference>
<reference evidence="6 7" key="1">
    <citation type="submission" date="2018-10" db="EMBL/GenBank/DDBJ databases">
        <title>Genomic Encyclopedia of Archaeal and Bacterial Type Strains, Phase II (KMG-II): from individual species to whole genera.</title>
        <authorList>
            <person name="Goeker M."/>
        </authorList>
    </citation>
    <scope>NUCLEOTIDE SEQUENCE [LARGE SCALE GENOMIC DNA]</scope>
    <source>
        <strain evidence="6 7">DSM 15094</strain>
    </source>
</reference>
<dbReference type="PANTHER" id="PTHR40980">
    <property type="entry name" value="PLUG DOMAIN-CONTAINING PROTEIN"/>
    <property type="match status" value="1"/>
</dbReference>
<evidence type="ECO:0000256" key="2">
    <source>
        <dbReference type="ARBA" id="ARBA00023136"/>
    </source>
</evidence>
<evidence type="ECO:0000313" key="6">
    <source>
        <dbReference type="EMBL" id="RKS95759.1"/>
    </source>
</evidence>
<keyword evidence="7" id="KW-1185">Reference proteome</keyword>
<organism evidence="6 7">
    <name type="scientific">Flavobacterium limicola</name>
    <dbReference type="NCBI Taxonomy" id="180441"/>
    <lineage>
        <taxon>Bacteria</taxon>
        <taxon>Pseudomonadati</taxon>
        <taxon>Bacteroidota</taxon>
        <taxon>Flavobacteriia</taxon>
        <taxon>Flavobacteriales</taxon>
        <taxon>Flavobacteriaceae</taxon>
        <taxon>Flavobacterium</taxon>
    </lineage>
</organism>
<dbReference type="AlphaFoldDB" id="A0A495S7Z2"/>
<evidence type="ECO:0000256" key="1">
    <source>
        <dbReference type="ARBA" id="ARBA00004442"/>
    </source>
</evidence>
<evidence type="ECO:0000259" key="5">
    <source>
        <dbReference type="Pfam" id="PF14905"/>
    </source>
</evidence>
<name>A0A495S7Z2_9FLAO</name>
<dbReference type="SUPFAM" id="SSF49464">
    <property type="entry name" value="Carboxypeptidase regulatory domain-like"/>
    <property type="match status" value="1"/>
</dbReference>
<dbReference type="InterPro" id="IPR036942">
    <property type="entry name" value="Beta-barrel_TonB_sf"/>
</dbReference>
<dbReference type="Gene3D" id="2.40.170.20">
    <property type="entry name" value="TonB-dependent receptor, beta-barrel domain"/>
    <property type="match status" value="1"/>
</dbReference>
<dbReference type="SUPFAM" id="SSF56935">
    <property type="entry name" value="Porins"/>
    <property type="match status" value="1"/>
</dbReference>
<feature type="domain" description="Outer membrane protein beta-barrel" evidence="5">
    <location>
        <begin position="367"/>
        <end position="770"/>
    </location>
</feature>
<dbReference type="Gene3D" id="2.170.130.10">
    <property type="entry name" value="TonB-dependent receptor, plug domain"/>
    <property type="match status" value="1"/>
</dbReference>
<evidence type="ECO:0000313" key="7">
    <source>
        <dbReference type="Proteomes" id="UP000280091"/>
    </source>
</evidence>
<dbReference type="PANTHER" id="PTHR40980:SF4">
    <property type="entry name" value="TONB-DEPENDENT RECEPTOR-LIKE BETA-BARREL DOMAIN-CONTAINING PROTEIN"/>
    <property type="match status" value="1"/>
</dbReference>
<dbReference type="EMBL" id="RBXA01000001">
    <property type="protein sequence ID" value="RKS95759.1"/>
    <property type="molecule type" value="Genomic_DNA"/>
</dbReference>
<dbReference type="InterPro" id="IPR041700">
    <property type="entry name" value="OMP_b-brl_3"/>
</dbReference>
<gene>
    <name evidence="6" type="ORF">BC952_1460</name>
</gene>